<keyword evidence="3" id="KW-1185">Reference proteome</keyword>
<feature type="compositionally biased region" description="Polar residues" evidence="1">
    <location>
        <begin position="138"/>
        <end position="155"/>
    </location>
</feature>
<feature type="compositionally biased region" description="Basic and acidic residues" evidence="1">
    <location>
        <begin position="117"/>
        <end position="136"/>
    </location>
</feature>
<protein>
    <submittedName>
        <fullName evidence="2">Uncharacterized protein</fullName>
    </submittedName>
</protein>
<proteinExistence type="predicted"/>
<evidence type="ECO:0000313" key="2">
    <source>
        <dbReference type="EMBL" id="KAK2822861.1"/>
    </source>
</evidence>
<dbReference type="Proteomes" id="UP001187415">
    <property type="component" value="Unassembled WGS sequence"/>
</dbReference>
<accession>A0AA88RWD4</accession>
<feature type="compositionally biased region" description="Basic and acidic residues" evidence="1">
    <location>
        <begin position="93"/>
        <end position="103"/>
    </location>
</feature>
<feature type="region of interest" description="Disordered" evidence="1">
    <location>
        <begin position="93"/>
        <end position="225"/>
    </location>
</feature>
<name>A0AA88RWD4_CHASR</name>
<reference evidence="2" key="1">
    <citation type="submission" date="2023-07" db="EMBL/GenBank/DDBJ databases">
        <title>Chromosome-level Genome Assembly of Striped Snakehead (Channa striata).</title>
        <authorList>
            <person name="Liu H."/>
        </authorList>
    </citation>
    <scope>NUCLEOTIDE SEQUENCE</scope>
    <source>
        <strain evidence="2">Gz</strain>
        <tissue evidence="2">Muscle</tissue>
    </source>
</reference>
<gene>
    <name evidence="2" type="ORF">Q5P01_022926</name>
</gene>
<comment type="caution">
    <text evidence="2">The sequence shown here is derived from an EMBL/GenBank/DDBJ whole genome shotgun (WGS) entry which is preliminary data.</text>
</comment>
<evidence type="ECO:0000313" key="3">
    <source>
        <dbReference type="Proteomes" id="UP001187415"/>
    </source>
</evidence>
<feature type="compositionally biased region" description="Basic and acidic residues" evidence="1">
    <location>
        <begin position="173"/>
        <end position="210"/>
    </location>
</feature>
<sequence length="225" mass="25515">MKEKYLKGKEAKKPVQALMDKLKSEYQQVQDEVVTLMNRSANCLNRLQEIALKPNPLSAPEYIDMLIEGEKHEAKSGWKQRVQALIKMKEKAETMDKVDRGEELLQSPPTGFVKKSKTMDKTDTKTNKDQDNKDTDQGITETNTKQDQDMSGGQTDTDENRKSANDPNQDDDGYSKNKDQDTDTDTDTDKNEEITETDTSKDQDRAKTNEDTDQFDSESGTSSDQ</sequence>
<evidence type="ECO:0000256" key="1">
    <source>
        <dbReference type="SAM" id="MobiDB-lite"/>
    </source>
</evidence>
<dbReference type="AlphaFoldDB" id="A0AA88RWD4"/>
<organism evidence="2 3">
    <name type="scientific">Channa striata</name>
    <name type="common">Snakehead murrel</name>
    <name type="synonym">Ophicephalus striatus</name>
    <dbReference type="NCBI Taxonomy" id="64152"/>
    <lineage>
        <taxon>Eukaryota</taxon>
        <taxon>Metazoa</taxon>
        <taxon>Chordata</taxon>
        <taxon>Craniata</taxon>
        <taxon>Vertebrata</taxon>
        <taxon>Euteleostomi</taxon>
        <taxon>Actinopterygii</taxon>
        <taxon>Neopterygii</taxon>
        <taxon>Teleostei</taxon>
        <taxon>Neoteleostei</taxon>
        <taxon>Acanthomorphata</taxon>
        <taxon>Anabantaria</taxon>
        <taxon>Anabantiformes</taxon>
        <taxon>Channoidei</taxon>
        <taxon>Channidae</taxon>
        <taxon>Channa</taxon>
    </lineage>
</organism>
<dbReference type="EMBL" id="JAUPFM010000018">
    <property type="protein sequence ID" value="KAK2822861.1"/>
    <property type="molecule type" value="Genomic_DNA"/>
</dbReference>